<organism evidence="1 2">
    <name type="scientific">Aliiglaciecola lipolytica E3</name>
    <dbReference type="NCBI Taxonomy" id="1127673"/>
    <lineage>
        <taxon>Bacteria</taxon>
        <taxon>Pseudomonadati</taxon>
        <taxon>Pseudomonadota</taxon>
        <taxon>Gammaproteobacteria</taxon>
        <taxon>Alteromonadales</taxon>
        <taxon>Alteromonadaceae</taxon>
        <taxon>Aliiglaciecola</taxon>
    </lineage>
</organism>
<name>K6YJG3_9ALTE</name>
<dbReference type="Proteomes" id="UP000006334">
    <property type="component" value="Unassembled WGS sequence"/>
</dbReference>
<keyword evidence="2" id="KW-1185">Reference proteome</keyword>
<comment type="caution">
    <text evidence="1">The sequence shown here is derived from an EMBL/GenBank/DDBJ whole genome shotgun (WGS) entry which is preliminary data.</text>
</comment>
<accession>K6YJG3</accession>
<evidence type="ECO:0000313" key="1">
    <source>
        <dbReference type="EMBL" id="GAC16753.1"/>
    </source>
</evidence>
<dbReference type="AlphaFoldDB" id="K6YJG3"/>
<proteinExistence type="predicted"/>
<dbReference type="EMBL" id="BAEN01000076">
    <property type="protein sequence ID" value="GAC16753.1"/>
    <property type="molecule type" value="Genomic_DNA"/>
</dbReference>
<reference evidence="1 2" key="1">
    <citation type="journal article" date="2017" name="Antonie Van Leeuwenhoek">
        <title>Rhizobium rhizosphaerae sp. nov., a novel species isolated from rice rhizosphere.</title>
        <authorList>
            <person name="Zhao J.J."/>
            <person name="Zhang J."/>
            <person name="Zhang R.J."/>
            <person name="Zhang C.W."/>
            <person name="Yin H.Q."/>
            <person name="Zhang X.X."/>
        </authorList>
    </citation>
    <scope>NUCLEOTIDE SEQUENCE [LARGE SCALE GENOMIC DNA]</scope>
    <source>
        <strain evidence="1 2">E3</strain>
    </source>
</reference>
<protein>
    <submittedName>
        <fullName evidence="1">Uncharacterized protein</fullName>
    </submittedName>
</protein>
<gene>
    <name evidence="1" type="ORF">GLIP_4142</name>
</gene>
<sequence length="43" mass="5043">MHSDFKIVSNLHVFVSEFKLKMSQFCNSVSQKFMLLPLADTFF</sequence>
<evidence type="ECO:0000313" key="2">
    <source>
        <dbReference type="Proteomes" id="UP000006334"/>
    </source>
</evidence>